<name>A0A7J7ILV6_9RHOD</name>
<reference evidence="1 2" key="1">
    <citation type="journal article" date="2020" name="J. Phycol.">
        <title>Comparative genome analysis reveals Cyanidiococcus gen. nov., a new extremophilic red algal genus sister to Cyanidioschyzon (Cyanidioschyzonaceae, Rhodophyta).</title>
        <authorList>
            <person name="Liu S.-L."/>
            <person name="Chiang Y.-R."/>
            <person name="Yoon H.S."/>
            <person name="Fu H.-Y."/>
        </authorList>
    </citation>
    <scope>NUCLEOTIDE SEQUENCE [LARGE SCALE GENOMIC DNA]</scope>
    <source>
        <strain evidence="1 2">THAL066</strain>
    </source>
</reference>
<dbReference type="Proteomes" id="UP000530660">
    <property type="component" value="Unassembled WGS sequence"/>
</dbReference>
<proteinExistence type="predicted"/>
<dbReference type="OrthoDB" id="10589757at2759"/>
<keyword evidence="2" id="KW-1185">Reference proteome</keyword>
<evidence type="ECO:0000313" key="1">
    <source>
        <dbReference type="EMBL" id="KAF6004106.1"/>
    </source>
</evidence>
<protein>
    <submittedName>
        <fullName evidence="1">Uncharacterized protein</fullName>
    </submittedName>
</protein>
<dbReference type="AlphaFoldDB" id="A0A7J7ILV6"/>
<gene>
    <name evidence="1" type="ORF">F1559_001745</name>
</gene>
<comment type="caution">
    <text evidence="1">The sequence shown here is derived from an EMBL/GenBank/DDBJ whole genome shotgun (WGS) entry which is preliminary data.</text>
</comment>
<sequence length="99" mass="11350">MNVLRHDVVRTLEESETRQLLARLVLQTAVVRNWQLQTTPVLASEAGQGAPQYPKVVERPLEAQPKEQLVDLQMVRDTAATLDTRRRYHVRGPTQPRNI</sequence>
<dbReference type="EMBL" id="VWRR01000004">
    <property type="protein sequence ID" value="KAF6004106.1"/>
    <property type="molecule type" value="Genomic_DNA"/>
</dbReference>
<accession>A0A7J7ILV6</accession>
<organism evidence="1 2">
    <name type="scientific">Cyanidiococcus yangmingshanensis</name>
    <dbReference type="NCBI Taxonomy" id="2690220"/>
    <lineage>
        <taxon>Eukaryota</taxon>
        <taxon>Rhodophyta</taxon>
        <taxon>Bangiophyceae</taxon>
        <taxon>Cyanidiales</taxon>
        <taxon>Cyanidiaceae</taxon>
        <taxon>Cyanidiococcus</taxon>
    </lineage>
</organism>
<evidence type="ECO:0000313" key="2">
    <source>
        <dbReference type="Proteomes" id="UP000530660"/>
    </source>
</evidence>